<feature type="region of interest" description="Disordered" evidence="1">
    <location>
        <begin position="128"/>
        <end position="205"/>
    </location>
</feature>
<evidence type="ECO:0000313" key="3">
    <source>
        <dbReference type="EMBL" id="KAK4190791.1"/>
    </source>
</evidence>
<feature type="compositionally biased region" description="Basic and acidic residues" evidence="1">
    <location>
        <begin position="1"/>
        <end position="20"/>
    </location>
</feature>
<evidence type="ECO:0000256" key="2">
    <source>
        <dbReference type="SAM" id="Phobius"/>
    </source>
</evidence>
<evidence type="ECO:0000256" key="1">
    <source>
        <dbReference type="SAM" id="MobiDB-lite"/>
    </source>
</evidence>
<dbReference type="Proteomes" id="UP001302126">
    <property type="component" value="Unassembled WGS sequence"/>
</dbReference>
<evidence type="ECO:0008006" key="5">
    <source>
        <dbReference type="Google" id="ProtNLM"/>
    </source>
</evidence>
<feature type="compositionally biased region" description="Basic and acidic residues" evidence="1">
    <location>
        <begin position="48"/>
        <end position="61"/>
    </location>
</feature>
<dbReference type="SUPFAM" id="SSF89372">
    <property type="entry name" value="Fucose-specific lectin"/>
    <property type="match status" value="1"/>
</dbReference>
<dbReference type="EMBL" id="MU864363">
    <property type="protein sequence ID" value="KAK4190791.1"/>
    <property type="molecule type" value="Genomic_DNA"/>
</dbReference>
<reference evidence="3" key="1">
    <citation type="journal article" date="2023" name="Mol. Phylogenet. Evol.">
        <title>Genome-scale phylogeny and comparative genomics of the fungal order Sordariales.</title>
        <authorList>
            <person name="Hensen N."/>
            <person name="Bonometti L."/>
            <person name="Westerberg I."/>
            <person name="Brannstrom I.O."/>
            <person name="Guillou S."/>
            <person name="Cros-Aarteil S."/>
            <person name="Calhoun S."/>
            <person name="Haridas S."/>
            <person name="Kuo A."/>
            <person name="Mondo S."/>
            <person name="Pangilinan J."/>
            <person name="Riley R."/>
            <person name="LaButti K."/>
            <person name="Andreopoulos B."/>
            <person name="Lipzen A."/>
            <person name="Chen C."/>
            <person name="Yan M."/>
            <person name="Daum C."/>
            <person name="Ng V."/>
            <person name="Clum A."/>
            <person name="Steindorff A."/>
            <person name="Ohm R.A."/>
            <person name="Martin F."/>
            <person name="Silar P."/>
            <person name="Natvig D.O."/>
            <person name="Lalanne C."/>
            <person name="Gautier V."/>
            <person name="Ament-Velasquez S.L."/>
            <person name="Kruys A."/>
            <person name="Hutchinson M.I."/>
            <person name="Powell A.J."/>
            <person name="Barry K."/>
            <person name="Miller A.N."/>
            <person name="Grigoriev I.V."/>
            <person name="Debuchy R."/>
            <person name="Gladieux P."/>
            <person name="Hiltunen Thoren M."/>
            <person name="Johannesson H."/>
        </authorList>
    </citation>
    <scope>NUCLEOTIDE SEQUENCE</scope>
    <source>
        <strain evidence="3">PSN309</strain>
    </source>
</reference>
<keyword evidence="4" id="KW-1185">Reference proteome</keyword>
<dbReference type="AlphaFoldDB" id="A0AAN7AJB4"/>
<proteinExistence type="predicted"/>
<evidence type="ECO:0000313" key="4">
    <source>
        <dbReference type="Proteomes" id="UP001302126"/>
    </source>
</evidence>
<accession>A0AAN7AJB4</accession>
<feature type="transmembrane region" description="Helical" evidence="2">
    <location>
        <begin position="97"/>
        <end position="121"/>
    </location>
</feature>
<comment type="caution">
    <text evidence="3">The sequence shown here is derived from an EMBL/GenBank/DDBJ whole genome shotgun (WGS) entry which is preliminary data.</text>
</comment>
<gene>
    <name evidence="3" type="ORF">QBC35DRAFT_529656</name>
</gene>
<dbReference type="Gene3D" id="2.120.10.70">
    <property type="entry name" value="Fucose-specific lectin"/>
    <property type="match status" value="1"/>
</dbReference>
<protein>
    <recommendedName>
        <fullName evidence="5">Fucose-specific lectin</fullName>
    </recommendedName>
</protein>
<feature type="region of interest" description="Disordered" evidence="1">
    <location>
        <begin position="1"/>
        <end position="66"/>
    </location>
</feature>
<keyword evidence="2" id="KW-0812">Transmembrane</keyword>
<sequence>MALPETNHDEPTHQNEHQDITLEVVINRDQQLPEPVPNDNPPVPLPEGDPRHYLENDRHSAPESWGPYPWKPRFSTETGQSPWAASFTDKTASRRKLAWMIIGGVLLALVIIAGAVAGGIFGSRAAASDNLTSSPSEDNNNKNNNTEDDTLLPPPSSVTVITTEIPSTATFSSSSSSTTTTTTTRPTPSSPPKSIKPNSPLSAVGWRESRHSENFHLSLFFVDPSGVLRRTKFSSATNSWSTNSSSAIESFPDISLLPNSSFSAAVNIDRTPLEIHLHYLDSSSRIRGERFQESRTSFSASETFRQPSNLSLYSVPVSVESKQSTYWPVMVTQNERDNSIQWFKGYQIPRPNWTNSTLPLNQAKPAKGTGLVVLPLQAQYQNAGFLYVDAEKGELGTYFEEKAGDVIWGLGSTGIKVPNPSGHLAGFVYARGNDINTVALFQDDSDLGGGDIMFAYQSDGSKWKGPLRTDVLKGADRGTQISCVTVATWGSVGLRAETDANRCFFQVGGGHIKEVRWGGEGTGWVDLGIVPVD</sequence>
<feature type="compositionally biased region" description="Low complexity" evidence="1">
    <location>
        <begin position="166"/>
        <end position="202"/>
    </location>
</feature>
<reference evidence="3" key="2">
    <citation type="submission" date="2023-05" db="EMBL/GenBank/DDBJ databases">
        <authorList>
            <consortium name="Lawrence Berkeley National Laboratory"/>
            <person name="Steindorff A."/>
            <person name="Hensen N."/>
            <person name="Bonometti L."/>
            <person name="Westerberg I."/>
            <person name="Brannstrom I.O."/>
            <person name="Guillou S."/>
            <person name="Cros-Aarteil S."/>
            <person name="Calhoun S."/>
            <person name="Haridas S."/>
            <person name="Kuo A."/>
            <person name="Mondo S."/>
            <person name="Pangilinan J."/>
            <person name="Riley R."/>
            <person name="Labutti K."/>
            <person name="Andreopoulos B."/>
            <person name="Lipzen A."/>
            <person name="Chen C."/>
            <person name="Yanf M."/>
            <person name="Daum C."/>
            <person name="Ng V."/>
            <person name="Clum A."/>
            <person name="Ohm R."/>
            <person name="Martin F."/>
            <person name="Silar P."/>
            <person name="Natvig D."/>
            <person name="Lalanne C."/>
            <person name="Gautier V."/>
            <person name="Ament-Velasquez S.L."/>
            <person name="Kruys A."/>
            <person name="Hutchinson M.I."/>
            <person name="Powell A.J."/>
            <person name="Barry K."/>
            <person name="Miller A.N."/>
            <person name="Grigoriev I.V."/>
            <person name="Debuchy R."/>
            <person name="Gladieux P."/>
            <person name="Thoren M.H."/>
            <person name="Johannesson H."/>
        </authorList>
    </citation>
    <scope>NUCLEOTIDE SEQUENCE</scope>
    <source>
        <strain evidence="3">PSN309</strain>
    </source>
</reference>
<keyword evidence="2" id="KW-1133">Transmembrane helix</keyword>
<name>A0AAN7AJB4_9PEZI</name>
<feature type="compositionally biased region" description="Polar residues" evidence="1">
    <location>
        <begin position="129"/>
        <end position="138"/>
    </location>
</feature>
<organism evidence="3 4">
    <name type="scientific">Podospora australis</name>
    <dbReference type="NCBI Taxonomy" id="1536484"/>
    <lineage>
        <taxon>Eukaryota</taxon>
        <taxon>Fungi</taxon>
        <taxon>Dikarya</taxon>
        <taxon>Ascomycota</taxon>
        <taxon>Pezizomycotina</taxon>
        <taxon>Sordariomycetes</taxon>
        <taxon>Sordariomycetidae</taxon>
        <taxon>Sordariales</taxon>
        <taxon>Podosporaceae</taxon>
        <taxon>Podospora</taxon>
    </lineage>
</organism>
<keyword evidence="2" id="KW-0472">Membrane</keyword>
<feature type="compositionally biased region" description="Pro residues" evidence="1">
    <location>
        <begin position="34"/>
        <end position="47"/>
    </location>
</feature>